<reference evidence="3" key="1">
    <citation type="journal article" date="2019" name="Int. J. Syst. Evol. Microbiol.">
        <title>The Global Catalogue of Microorganisms (GCM) 10K type strain sequencing project: providing services to taxonomists for standard genome sequencing and annotation.</title>
        <authorList>
            <consortium name="The Broad Institute Genomics Platform"/>
            <consortium name="The Broad Institute Genome Sequencing Center for Infectious Disease"/>
            <person name="Wu L."/>
            <person name="Ma J."/>
        </authorList>
    </citation>
    <scope>NUCLEOTIDE SEQUENCE [LARGE SCALE GENOMIC DNA]</scope>
    <source>
        <strain evidence="3">CGMCC 1.6375</strain>
    </source>
</reference>
<proteinExistence type="predicted"/>
<comment type="caution">
    <text evidence="2">The sequence shown here is derived from an EMBL/GenBank/DDBJ whole genome shotgun (WGS) entry which is preliminary data.</text>
</comment>
<dbReference type="Gene3D" id="3.55.50.10">
    <property type="entry name" value="Baseplate protein-like domains"/>
    <property type="match status" value="1"/>
</dbReference>
<accession>A0ABQ2IJY3</accession>
<protein>
    <recommendedName>
        <fullName evidence="1">Gp5/Type VI secretion system Vgr protein OB-fold domain-containing protein</fullName>
    </recommendedName>
</protein>
<evidence type="ECO:0000313" key="3">
    <source>
        <dbReference type="Proteomes" id="UP000632339"/>
    </source>
</evidence>
<feature type="domain" description="Gp5/Type VI secretion system Vgr protein OB-fold" evidence="1">
    <location>
        <begin position="413"/>
        <end position="491"/>
    </location>
</feature>
<keyword evidence="3" id="KW-1185">Reference proteome</keyword>
<dbReference type="InterPro" id="IPR037026">
    <property type="entry name" value="Vgr_OB-fold_dom_sf"/>
</dbReference>
<dbReference type="Pfam" id="PF04717">
    <property type="entry name" value="Phage_base_V"/>
    <property type="match status" value="1"/>
</dbReference>
<dbReference type="SUPFAM" id="SSF69279">
    <property type="entry name" value="Phage tail proteins"/>
    <property type="match status" value="1"/>
</dbReference>
<dbReference type="InterPro" id="IPR006531">
    <property type="entry name" value="Gp5/Vgr_OB"/>
</dbReference>
<evidence type="ECO:0000259" key="1">
    <source>
        <dbReference type="Pfam" id="PF04717"/>
    </source>
</evidence>
<sequence>MVGLPSISPQASTEPTHTVSTKILVDGSDLTKKPGGLLSMSVQNELNRIPSANIVWADGAVEKGTFSKSSSVNFAPGKMVDIQLGYQNQTENVFKGLIVRHRIKASAGSPSALELECKDAAIHLTLTRKSRYFVDQKDKSVFQEIIGEYKNRGVTIGTLDDTEAPQPELVQYDCTDWDFLVMRAEANGLVVMVSNGKISIVKPAKAAKADFEVTWGTDLLDLEAEMDVRTHYADISTSSWDAVNSKMATEKGSGNTGAVGSAAGALNGLGQAAGAAGNALGIDTGVEDTRHQFPEVFYQSEKPQLFHGGDMDTKALGAWAKGQQKRAELSQVRGRVQVRGRHYVPLHTLALKKVAGRFNGSHLISGVLHQVHSGTWEVDIQFGLSAQTFAETKPYITSPEAGGLLPAIQGLHVGIVTKIEGDTVTGGHRIKVKIPFIADQGRNSEGIWARQATISAGDKRGSVFRPEIKDEVILGFINNDPNDAIILGMLHSKTKPAPIDAKDKNLQQGYFAKKGMSLLFDDEKKSIELKTQEGYSILVSESPGKIELKDKSGNTVTLSESGISLVGKSNISIEAEGEVSIKGKTIQLNKPGP</sequence>
<dbReference type="NCBIfam" id="TIGR01646">
    <property type="entry name" value="vgr_GE"/>
    <property type="match status" value="1"/>
</dbReference>
<organism evidence="2 3">
    <name type="scientific">Dyadobacter beijingensis</name>
    <dbReference type="NCBI Taxonomy" id="365489"/>
    <lineage>
        <taxon>Bacteria</taxon>
        <taxon>Pseudomonadati</taxon>
        <taxon>Bacteroidota</taxon>
        <taxon>Cytophagia</taxon>
        <taxon>Cytophagales</taxon>
        <taxon>Spirosomataceae</taxon>
        <taxon>Dyadobacter</taxon>
    </lineage>
</organism>
<dbReference type="InterPro" id="IPR006533">
    <property type="entry name" value="T6SS_Vgr_RhsGE"/>
</dbReference>
<name>A0ABQ2IJY3_9BACT</name>
<dbReference type="Pfam" id="PF05954">
    <property type="entry name" value="Phage_GPD"/>
    <property type="match status" value="1"/>
</dbReference>
<dbReference type="EMBL" id="BMLI01000004">
    <property type="protein sequence ID" value="GGN13299.1"/>
    <property type="molecule type" value="Genomic_DNA"/>
</dbReference>
<dbReference type="Proteomes" id="UP000632339">
    <property type="component" value="Unassembled WGS sequence"/>
</dbReference>
<gene>
    <name evidence="2" type="ORF">GCM10010967_56760</name>
</gene>
<evidence type="ECO:0000313" key="2">
    <source>
        <dbReference type="EMBL" id="GGN13299.1"/>
    </source>
</evidence>
<dbReference type="SUPFAM" id="SSF69255">
    <property type="entry name" value="gp5 N-terminal domain-like"/>
    <property type="match status" value="1"/>
</dbReference>
<dbReference type="Gene3D" id="2.30.110.50">
    <property type="match status" value="1"/>
</dbReference>
<dbReference type="Gene3D" id="2.40.50.230">
    <property type="entry name" value="Gp5 N-terminal domain"/>
    <property type="match status" value="1"/>
</dbReference>